<dbReference type="SUPFAM" id="SSF53649">
    <property type="entry name" value="Alkaline phosphatase-like"/>
    <property type="match status" value="1"/>
</dbReference>
<dbReference type="Gene3D" id="3.40.720.10">
    <property type="entry name" value="Alkaline Phosphatase, subunit A"/>
    <property type="match status" value="1"/>
</dbReference>
<accession>A0A9D2TG92</accession>
<sequence length="60" mass="6821">EDELYDLVADPRELTNVAADPAYAQRLVEMQELTARLQAEYGDAPYEGPDTPRLEWPTAR</sequence>
<feature type="region of interest" description="Disordered" evidence="1">
    <location>
        <begin position="41"/>
        <end position="60"/>
    </location>
</feature>
<protein>
    <submittedName>
        <fullName evidence="2">Sulfatase</fullName>
    </submittedName>
</protein>
<reference evidence="2" key="1">
    <citation type="journal article" date="2021" name="PeerJ">
        <title>Extensive microbial diversity within the chicken gut microbiome revealed by metagenomics and culture.</title>
        <authorList>
            <person name="Gilroy R."/>
            <person name="Ravi A."/>
            <person name="Getino M."/>
            <person name="Pursley I."/>
            <person name="Horton D.L."/>
            <person name="Alikhan N.F."/>
            <person name="Baker D."/>
            <person name="Gharbi K."/>
            <person name="Hall N."/>
            <person name="Watson M."/>
            <person name="Adriaenssens E.M."/>
            <person name="Foster-Nyarko E."/>
            <person name="Jarju S."/>
            <person name="Secka A."/>
            <person name="Antonio M."/>
            <person name="Oren A."/>
            <person name="Chaudhuri R.R."/>
            <person name="La Ragione R."/>
            <person name="Hildebrand F."/>
            <person name="Pallen M.J."/>
        </authorList>
    </citation>
    <scope>NUCLEOTIDE SEQUENCE</scope>
    <source>
        <strain evidence="2">CHK130-7132</strain>
    </source>
</reference>
<dbReference type="AlphaFoldDB" id="A0A9D2TG92"/>
<name>A0A9D2TG92_9MICO</name>
<dbReference type="Proteomes" id="UP000823854">
    <property type="component" value="Unassembled WGS sequence"/>
</dbReference>
<proteinExistence type="predicted"/>
<evidence type="ECO:0000313" key="2">
    <source>
        <dbReference type="EMBL" id="HJC68874.1"/>
    </source>
</evidence>
<comment type="caution">
    <text evidence="2">The sequence shown here is derived from an EMBL/GenBank/DDBJ whole genome shotgun (WGS) entry which is preliminary data.</text>
</comment>
<dbReference type="EMBL" id="DWWC01000088">
    <property type="protein sequence ID" value="HJC68874.1"/>
    <property type="molecule type" value="Genomic_DNA"/>
</dbReference>
<gene>
    <name evidence="2" type="ORF">H9932_04220</name>
</gene>
<feature type="non-terminal residue" evidence="2">
    <location>
        <position position="1"/>
    </location>
</feature>
<evidence type="ECO:0000313" key="3">
    <source>
        <dbReference type="Proteomes" id="UP000823854"/>
    </source>
</evidence>
<organism evidence="2 3">
    <name type="scientific">Candidatus Brachybacterium intestinipullorum</name>
    <dbReference type="NCBI Taxonomy" id="2838512"/>
    <lineage>
        <taxon>Bacteria</taxon>
        <taxon>Bacillati</taxon>
        <taxon>Actinomycetota</taxon>
        <taxon>Actinomycetes</taxon>
        <taxon>Micrococcales</taxon>
        <taxon>Dermabacteraceae</taxon>
        <taxon>Brachybacterium</taxon>
    </lineage>
</organism>
<reference evidence="2" key="2">
    <citation type="submission" date="2021-04" db="EMBL/GenBank/DDBJ databases">
        <authorList>
            <person name="Gilroy R."/>
        </authorList>
    </citation>
    <scope>NUCLEOTIDE SEQUENCE</scope>
    <source>
        <strain evidence="2">CHK130-7132</strain>
    </source>
</reference>
<evidence type="ECO:0000256" key="1">
    <source>
        <dbReference type="SAM" id="MobiDB-lite"/>
    </source>
</evidence>
<dbReference type="InterPro" id="IPR017850">
    <property type="entry name" value="Alkaline_phosphatase_core_sf"/>
</dbReference>